<feature type="region of interest" description="Disordered" evidence="1">
    <location>
        <begin position="582"/>
        <end position="647"/>
    </location>
</feature>
<feature type="compositionally biased region" description="Basic and acidic residues" evidence="1">
    <location>
        <begin position="284"/>
        <end position="295"/>
    </location>
</feature>
<feature type="region of interest" description="Disordered" evidence="1">
    <location>
        <begin position="1115"/>
        <end position="1173"/>
    </location>
</feature>
<dbReference type="CDD" id="cd00159">
    <property type="entry name" value="RhoGAP"/>
    <property type="match status" value="1"/>
</dbReference>
<feature type="region of interest" description="Disordered" evidence="1">
    <location>
        <begin position="222"/>
        <end position="511"/>
    </location>
</feature>
<dbReference type="RefSeq" id="XP_031862892.2">
    <property type="nucleotide sequence ID" value="XM_032002553.2"/>
</dbReference>
<feature type="compositionally biased region" description="Low complexity" evidence="1">
    <location>
        <begin position="526"/>
        <end position="544"/>
    </location>
</feature>
<dbReference type="GO" id="GO:0007264">
    <property type="term" value="P:small GTPase-mediated signal transduction"/>
    <property type="evidence" value="ECO:0007669"/>
    <property type="project" value="InterPro"/>
</dbReference>
<proteinExistence type="predicted"/>
<feature type="compositionally biased region" description="Low complexity" evidence="1">
    <location>
        <begin position="582"/>
        <end position="597"/>
    </location>
</feature>
<feature type="region of interest" description="Disordered" evidence="1">
    <location>
        <begin position="123"/>
        <end position="189"/>
    </location>
</feature>
<evidence type="ECO:0000313" key="3">
    <source>
        <dbReference type="EMBL" id="WWD16473.1"/>
    </source>
</evidence>
<feature type="region of interest" description="Disordered" evidence="1">
    <location>
        <begin position="910"/>
        <end position="939"/>
    </location>
</feature>
<dbReference type="SMART" id="SM00324">
    <property type="entry name" value="RhoGAP"/>
    <property type="match status" value="1"/>
</dbReference>
<feature type="compositionally biased region" description="Basic and acidic residues" evidence="1">
    <location>
        <begin position="1136"/>
        <end position="1145"/>
    </location>
</feature>
<feature type="region of interest" description="Disordered" evidence="1">
    <location>
        <begin position="526"/>
        <end position="552"/>
    </location>
</feature>
<dbReference type="Proteomes" id="UP000322225">
    <property type="component" value="Chromosome 2"/>
</dbReference>
<feature type="domain" description="Rho-GAP" evidence="2">
    <location>
        <begin position="670"/>
        <end position="882"/>
    </location>
</feature>
<reference evidence="3" key="1">
    <citation type="submission" date="2017-08" db="EMBL/GenBank/DDBJ databases">
        <authorList>
            <person name="Cuomo C."/>
            <person name="Billmyre B."/>
            <person name="Heitman J."/>
        </authorList>
    </citation>
    <scope>NUCLEOTIDE SEQUENCE</scope>
    <source>
        <strain evidence="3">CBS 12478</strain>
    </source>
</reference>
<dbReference type="GO" id="GO:0031267">
    <property type="term" value="F:small GTPase binding"/>
    <property type="evidence" value="ECO:0007669"/>
    <property type="project" value="InterPro"/>
</dbReference>
<keyword evidence="4" id="KW-1185">Reference proteome</keyword>
<feature type="compositionally biased region" description="Basic and acidic residues" evidence="1">
    <location>
        <begin position="638"/>
        <end position="647"/>
    </location>
</feature>
<dbReference type="PANTHER" id="PTHR12783">
    <property type="entry name" value="RALA BINDING PROTEIN 1 RALBP1"/>
    <property type="match status" value="1"/>
</dbReference>
<protein>
    <recommendedName>
        <fullName evidence="2">Rho-GAP domain-containing protein</fullName>
    </recommendedName>
</protein>
<dbReference type="GO" id="GO:0005096">
    <property type="term" value="F:GTPase activator activity"/>
    <property type="evidence" value="ECO:0007669"/>
    <property type="project" value="InterPro"/>
</dbReference>
<feature type="compositionally biased region" description="Basic and acidic residues" evidence="1">
    <location>
        <begin position="614"/>
        <end position="630"/>
    </location>
</feature>
<dbReference type="InterPro" id="IPR000198">
    <property type="entry name" value="RhoGAP_dom"/>
</dbReference>
<evidence type="ECO:0000313" key="4">
    <source>
        <dbReference type="Proteomes" id="UP000322225"/>
    </source>
</evidence>
<name>A0AAJ8LDB7_9TREE</name>
<feature type="compositionally biased region" description="Low complexity" evidence="1">
    <location>
        <begin position="329"/>
        <end position="352"/>
    </location>
</feature>
<dbReference type="PANTHER" id="PTHR12783:SF5">
    <property type="entry name" value="RALA-BINDING PROTEIN 1"/>
    <property type="match status" value="1"/>
</dbReference>
<dbReference type="KEGG" id="ksn:43586667"/>
<dbReference type="InterPro" id="IPR039767">
    <property type="entry name" value="RALBP1"/>
</dbReference>
<dbReference type="Pfam" id="PF00620">
    <property type="entry name" value="RhoGAP"/>
    <property type="match status" value="1"/>
</dbReference>
<dbReference type="EMBL" id="CP144052">
    <property type="protein sequence ID" value="WWD16473.1"/>
    <property type="molecule type" value="Genomic_DNA"/>
</dbReference>
<feature type="compositionally biased region" description="Basic and acidic residues" evidence="1">
    <location>
        <begin position="263"/>
        <end position="274"/>
    </location>
</feature>
<dbReference type="SUPFAM" id="SSF48350">
    <property type="entry name" value="GTPase activation domain, GAP"/>
    <property type="match status" value="1"/>
</dbReference>
<feature type="compositionally biased region" description="Polar residues" evidence="1">
    <location>
        <begin position="1087"/>
        <end position="1101"/>
    </location>
</feature>
<sequence>MCINCEPLRPFGTRINNSVGHATTSDQRTQQTCGLGVRLLPRTLVIPSSTRQTEVGEFGEQPRQVIVRTDTGITFHSHSSLKTRSERYPYPTAYLCFNTLRYPTHHFSDSFVTLTWDKMSESTNMVDLSPPPPLTDAPSTQRERPTTLSRPLSEISENESHRRSSARSSVHSNSKKDKGVTGNGHSRPVSEVIDTKRSSANVNGPPIQSITVNLVEYAKSQSQSASTSTTRLGPVIGKSTVEGGPPPPPSPSTKSPPILPKRPQKDEMEDKGEGSSEALQTESPKVDKGDKDSRNSGESSESPRGGISNFLLAKRASLRPSPLSTASYADVAKPVSSPASSLASASQTSLVAESPRSSTTDITKPPTKSKPSWLRRASGTAAMRTKSKSPVYKDGGGNGGGSGSGAQITASTSLPPVLPPRKGLMHGTSTTTGTSESSRSLPEEAMGPPPMVPSKSSYATVVASENNAAAGPSRSRLGDGQGRPAFSPPNSYTGSHNGGPPPLPPRDNVGNIRGRLAAWTAAAAQSGTSSFSRSESSSSLASQAGSGGQRFPASAQRVLGNAGSAVSKGWAGLRSRGVGGSISSMSSLSGGPSSSSRKGFEASGSWSSGLASRGGRDRTQTQSDHTDLRNDGPVIDPEAVRRPAEGRSGKVFGRDIVDAGKEWGVVDAGFEIEGQSQWEMRRRKCLPAVVVRSVEYLVIWGPKEEGIFRISGRSSHIAKLRKEFDSGADIDLSNCHPGDVDPHAIAGLFKSYLREMPSPLLTHHLSPRFDAYVRGKSRSATFPEDGHQEKQEDLQSLLEQLPQAHWFLLADIVKLLDLIPRHSATNRMTLNALMLSLGPSLNISGGVLTDLIEQRDVLFAEPPPLSHSETAKDLINFGDVDIPPVIAPLQTKSRSPTVTSLHTLEDNLQVSDSAPGSLKSKKLPRLPSRPSLTKLFGSGSMSIPRQKSVETLNSIAKVSINTNIEPPRVDLDASPISPLPTFEAKTSPSAEVNDSLAQSSKIAEVAMPTSTALEMKTPLDPGTEKMEDVHYPSGTVEERTRLFSTPIADRFQGTSSPFPPLRKPRSSTGSTSTIHSAHAGGVGDSPKSGSEGSPNPNTNPATVIRRGQPVFFQSAGAGAVDRHSRSLSATAQLGVKRKEDDKSVEGGEDGEEEGRVKRLSAGPGSLGRVEMIV</sequence>
<gene>
    <name evidence="3" type="ORF">CI109_100899</name>
</gene>
<evidence type="ECO:0000256" key="1">
    <source>
        <dbReference type="SAM" id="MobiDB-lite"/>
    </source>
</evidence>
<reference evidence="3" key="2">
    <citation type="submission" date="2024-01" db="EMBL/GenBank/DDBJ databases">
        <title>Comparative genomics of Cryptococcus and Kwoniella reveals pathogenesis evolution and contrasting modes of karyotype evolution via chromosome fusion or intercentromeric recombination.</title>
        <authorList>
            <person name="Coelho M.A."/>
            <person name="David-Palma M."/>
            <person name="Shea T."/>
            <person name="Bowers K."/>
            <person name="McGinley-Smith S."/>
            <person name="Mohammad A.W."/>
            <person name="Gnirke A."/>
            <person name="Yurkov A.M."/>
            <person name="Nowrousian M."/>
            <person name="Sun S."/>
            <person name="Cuomo C.A."/>
            <person name="Heitman J."/>
        </authorList>
    </citation>
    <scope>NUCLEOTIDE SEQUENCE</scope>
    <source>
        <strain evidence="3">CBS 12478</strain>
    </source>
</reference>
<organism evidence="3 4">
    <name type="scientific">Kwoniella shandongensis</name>
    <dbReference type="NCBI Taxonomy" id="1734106"/>
    <lineage>
        <taxon>Eukaryota</taxon>
        <taxon>Fungi</taxon>
        <taxon>Dikarya</taxon>
        <taxon>Basidiomycota</taxon>
        <taxon>Agaricomycotina</taxon>
        <taxon>Tremellomycetes</taxon>
        <taxon>Tremellales</taxon>
        <taxon>Cryptococcaceae</taxon>
        <taxon>Kwoniella</taxon>
    </lineage>
</organism>
<evidence type="ECO:0000259" key="2">
    <source>
        <dbReference type="PROSITE" id="PS50238"/>
    </source>
</evidence>
<dbReference type="InterPro" id="IPR008936">
    <property type="entry name" value="Rho_GTPase_activation_prot"/>
</dbReference>
<feature type="compositionally biased region" description="Polar residues" evidence="1">
    <location>
        <begin position="454"/>
        <end position="467"/>
    </location>
</feature>
<dbReference type="AlphaFoldDB" id="A0AAJ8LDB7"/>
<feature type="compositionally biased region" description="Polar residues" evidence="1">
    <location>
        <begin position="1066"/>
        <end position="1075"/>
    </location>
</feature>
<feature type="compositionally biased region" description="Low complexity" evidence="1">
    <location>
        <begin position="428"/>
        <end position="440"/>
    </location>
</feature>
<feature type="region of interest" description="Disordered" evidence="1">
    <location>
        <begin position="1045"/>
        <end position="1103"/>
    </location>
</feature>
<feature type="compositionally biased region" description="Gly residues" evidence="1">
    <location>
        <begin position="394"/>
        <end position="404"/>
    </location>
</feature>
<dbReference type="Gene3D" id="1.10.555.10">
    <property type="entry name" value="Rho GTPase activation protein"/>
    <property type="match status" value="1"/>
</dbReference>
<dbReference type="PROSITE" id="PS50238">
    <property type="entry name" value="RHOGAP"/>
    <property type="match status" value="1"/>
</dbReference>
<dbReference type="GeneID" id="43586667"/>
<accession>A0AAJ8LDB7</accession>